<gene>
    <name evidence="5" type="ORF">JF887_11360</name>
</gene>
<evidence type="ECO:0000256" key="2">
    <source>
        <dbReference type="ARBA" id="ARBA00023008"/>
    </source>
</evidence>
<protein>
    <submittedName>
        <fullName evidence="5">Cupredoxin domain-containing protein</fullName>
    </submittedName>
</protein>
<sequence length="153" mass="14852">MPNPTKRWILFLVATVGLAACGGTTTPSSPATAGATSTASPAGGATPGITVTAHDFGFDPTALTVAPGASVTLTFVNTGAVKHNVTATAANVNLDGDAGTTQTTTFTAPQSGTISFHCQYHPTKMTGTITVGTAAASGPSAGPSPSPATTGGY</sequence>
<dbReference type="InterPro" id="IPR008972">
    <property type="entry name" value="Cupredoxin"/>
</dbReference>
<evidence type="ECO:0000313" key="5">
    <source>
        <dbReference type="EMBL" id="MBJ7610009.1"/>
    </source>
</evidence>
<dbReference type="GO" id="GO:0046872">
    <property type="term" value="F:metal ion binding"/>
    <property type="evidence" value="ECO:0007669"/>
    <property type="project" value="UniProtKB-KW"/>
</dbReference>
<dbReference type="Gene3D" id="2.60.40.420">
    <property type="entry name" value="Cupredoxins - blue copper proteins"/>
    <property type="match status" value="1"/>
</dbReference>
<feature type="signal peptide" evidence="3">
    <location>
        <begin position="1"/>
        <end position="19"/>
    </location>
</feature>
<dbReference type="InterPro" id="IPR028096">
    <property type="entry name" value="EfeO_Cupredoxin"/>
</dbReference>
<dbReference type="Proteomes" id="UP000614410">
    <property type="component" value="Unassembled WGS sequence"/>
</dbReference>
<evidence type="ECO:0000256" key="3">
    <source>
        <dbReference type="SAM" id="SignalP"/>
    </source>
</evidence>
<proteinExistence type="predicted"/>
<dbReference type="SUPFAM" id="SSF49503">
    <property type="entry name" value="Cupredoxins"/>
    <property type="match status" value="1"/>
</dbReference>
<evidence type="ECO:0000256" key="1">
    <source>
        <dbReference type="ARBA" id="ARBA00022723"/>
    </source>
</evidence>
<comment type="caution">
    <text evidence="5">The sequence shown here is derived from an EMBL/GenBank/DDBJ whole genome shotgun (WGS) entry which is preliminary data.</text>
</comment>
<dbReference type="EMBL" id="JAEKNN010000054">
    <property type="protein sequence ID" value="MBJ7610009.1"/>
    <property type="molecule type" value="Genomic_DNA"/>
</dbReference>
<reference evidence="5 6" key="1">
    <citation type="submission" date="2020-10" db="EMBL/GenBank/DDBJ databases">
        <title>Ca. Dormibacterota MAGs.</title>
        <authorList>
            <person name="Montgomery K."/>
        </authorList>
    </citation>
    <scope>NUCLEOTIDE SEQUENCE [LARGE SCALE GENOMIC DNA]</scope>
    <source>
        <strain evidence="5">Mitchell_Peninsula_5</strain>
    </source>
</reference>
<keyword evidence="3" id="KW-0732">Signal</keyword>
<feature type="chain" id="PRO_5036932238" evidence="3">
    <location>
        <begin position="20"/>
        <end position="153"/>
    </location>
</feature>
<dbReference type="InterPro" id="IPR050845">
    <property type="entry name" value="Cu-binding_ET"/>
</dbReference>
<accession>A0A934KP80</accession>
<dbReference type="PANTHER" id="PTHR38439">
    <property type="entry name" value="AURACYANIN-B"/>
    <property type="match status" value="1"/>
</dbReference>
<feature type="domain" description="EfeO-type cupredoxin-like" evidence="4">
    <location>
        <begin position="39"/>
        <end position="131"/>
    </location>
</feature>
<name>A0A934KP80_9BACT</name>
<organism evidence="5 6">
    <name type="scientific">Candidatus Amunia macphersoniae</name>
    <dbReference type="NCBI Taxonomy" id="3127014"/>
    <lineage>
        <taxon>Bacteria</taxon>
        <taxon>Bacillati</taxon>
        <taxon>Candidatus Dormiibacterota</taxon>
        <taxon>Candidatus Dormibacteria</taxon>
        <taxon>Candidatus Aeolococcales</taxon>
        <taxon>Candidatus Aeolococcaceae</taxon>
        <taxon>Candidatus Amunia</taxon>
    </lineage>
</organism>
<evidence type="ECO:0000259" key="4">
    <source>
        <dbReference type="Pfam" id="PF13473"/>
    </source>
</evidence>
<evidence type="ECO:0000313" key="6">
    <source>
        <dbReference type="Proteomes" id="UP000614410"/>
    </source>
</evidence>
<keyword evidence="1" id="KW-0479">Metal-binding</keyword>
<dbReference type="PANTHER" id="PTHR38439:SF3">
    <property type="entry name" value="COPPER-RESISTANT CUPROPROTEIN COPI"/>
    <property type="match status" value="1"/>
</dbReference>
<dbReference type="PROSITE" id="PS51257">
    <property type="entry name" value="PROKAR_LIPOPROTEIN"/>
    <property type="match status" value="1"/>
</dbReference>
<dbReference type="AlphaFoldDB" id="A0A934KP80"/>
<keyword evidence="2" id="KW-0186">Copper</keyword>
<dbReference type="Pfam" id="PF13473">
    <property type="entry name" value="Cupredoxin_1"/>
    <property type="match status" value="1"/>
</dbReference>